<dbReference type="RefSeq" id="WP_148355108.1">
    <property type="nucleotide sequence ID" value="NZ_JBHSBF010000026.1"/>
</dbReference>
<accession>A0A5D0TSA0</accession>
<dbReference type="OrthoDB" id="25118at2"/>
<sequence length="276" mass="28919">MSILIVGGNGHLGRRVVRQAVAAGHTVAATYASRPGDASVHWLPVDLRVPDQIAAALTAARPSVVINVAVRAADWATTADGAARLAAMIGDHECRLVHVSSDAVFSGSDVHYDEDALPDPVTPYGAAKAAAETAIRALTPSAVIARTSLIIGDGDSKHETLVRDLATGQREGELFVDDIRCPVHADDLAAALLEITATDIAGTVHLAGVDAVSRHELGVLLARRDGIDPGLLRPGRRADSARPGALDIRLDGTRTQKELTTRLRGAHEFLTSAQNC</sequence>
<dbReference type="Gene3D" id="3.40.50.720">
    <property type="entry name" value="NAD(P)-binding Rossmann-like Domain"/>
    <property type="match status" value="1"/>
</dbReference>
<comment type="caution">
    <text evidence="2">The sequence shown here is derived from an EMBL/GenBank/DDBJ whole genome shotgun (WGS) entry which is preliminary data.</text>
</comment>
<keyword evidence="3" id="KW-1185">Reference proteome</keyword>
<dbReference type="Pfam" id="PF04321">
    <property type="entry name" value="RmlD_sub_bind"/>
    <property type="match status" value="1"/>
</dbReference>
<dbReference type="EMBL" id="VSFF01000016">
    <property type="protein sequence ID" value="TYC08707.1"/>
    <property type="molecule type" value="Genomic_DNA"/>
</dbReference>
<dbReference type="Proteomes" id="UP000322634">
    <property type="component" value="Unassembled WGS sequence"/>
</dbReference>
<dbReference type="PANTHER" id="PTHR43242:SF1">
    <property type="entry name" value="NAD(P)-BINDING ROSSMANN-FOLD SUPERFAMILY PROTEIN"/>
    <property type="match status" value="1"/>
</dbReference>
<evidence type="ECO:0000313" key="2">
    <source>
        <dbReference type="EMBL" id="TYC08707.1"/>
    </source>
</evidence>
<evidence type="ECO:0000259" key="1">
    <source>
        <dbReference type="Pfam" id="PF04321"/>
    </source>
</evidence>
<dbReference type="AlphaFoldDB" id="A0A5D0TSA0"/>
<reference evidence="2 3" key="1">
    <citation type="submission" date="2019-08" db="EMBL/GenBank/DDBJ databases">
        <title>Actinomadura sp. nov. CYP1-5 isolated from mountain soil.</title>
        <authorList>
            <person name="Songsumanus A."/>
            <person name="Kuncharoen N."/>
            <person name="Kudo T."/>
            <person name="Yuki M."/>
            <person name="Igarashi Y."/>
            <person name="Tanasupawat S."/>
        </authorList>
    </citation>
    <scope>NUCLEOTIDE SEQUENCE [LARGE SCALE GENOMIC DNA]</scope>
    <source>
        <strain evidence="2 3">GKU157</strain>
    </source>
</reference>
<dbReference type="InterPro" id="IPR029903">
    <property type="entry name" value="RmlD-like-bd"/>
</dbReference>
<organism evidence="2 3">
    <name type="scientific">Actinomadura syzygii</name>
    <dbReference type="NCBI Taxonomy" id="1427538"/>
    <lineage>
        <taxon>Bacteria</taxon>
        <taxon>Bacillati</taxon>
        <taxon>Actinomycetota</taxon>
        <taxon>Actinomycetes</taxon>
        <taxon>Streptosporangiales</taxon>
        <taxon>Thermomonosporaceae</taxon>
        <taxon>Actinomadura</taxon>
    </lineage>
</organism>
<dbReference type="PANTHER" id="PTHR43242">
    <property type="entry name" value="NAD(P)-BINDING ROSSMANN-FOLD SUPERFAMILY PROTEIN"/>
    <property type="match status" value="1"/>
</dbReference>
<dbReference type="InterPro" id="IPR036291">
    <property type="entry name" value="NAD(P)-bd_dom_sf"/>
</dbReference>
<dbReference type="SUPFAM" id="SSF51735">
    <property type="entry name" value="NAD(P)-binding Rossmann-fold domains"/>
    <property type="match status" value="1"/>
</dbReference>
<name>A0A5D0TSA0_9ACTN</name>
<feature type="domain" description="RmlD-like substrate binding" evidence="1">
    <location>
        <begin position="1"/>
        <end position="243"/>
    </location>
</feature>
<proteinExistence type="predicted"/>
<protein>
    <submittedName>
        <fullName evidence="2">Sugar nucleotide-binding protein</fullName>
    </submittedName>
</protein>
<evidence type="ECO:0000313" key="3">
    <source>
        <dbReference type="Proteomes" id="UP000322634"/>
    </source>
</evidence>
<gene>
    <name evidence="2" type="ORF">FXF65_38165</name>
</gene>